<dbReference type="GO" id="GO:0000160">
    <property type="term" value="P:phosphorelay signal transduction system"/>
    <property type="evidence" value="ECO:0007669"/>
    <property type="project" value="InterPro"/>
</dbReference>
<comment type="caution">
    <text evidence="4">The sequence shown here is derived from an EMBL/GenBank/DDBJ whole genome shotgun (WGS) entry which is preliminary data.</text>
</comment>
<dbReference type="SUPFAM" id="SSF52172">
    <property type="entry name" value="CheY-like"/>
    <property type="match status" value="1"/>
</dbReference>
<dbReference type="EMBL" id="ATHI01000026">
    <property type="protein sequence ID" value="EPR33112.1"/>
    <property type="molecule type" value="Genomic_DNA"/>
</dbReference>
<feature type="domain" description="Response regulatory" evidence="3">
    <location>
        <begin position="14"/>
        <end position="128"/>
    </location>
</feature>
<dbReference type="InterPro" id="IPR001789">
    <property type="entry name" value="Sig_transdc_resp-reg_receiver"/>
</dbReference>
<dbReference type="PANTHER" id="PTHR44591">
    <property type="entry name" value="STRESS RESPONSE REGULATOR PROTEIN 1"/>
    <property type="match status" value="1"/>
</dbReference>
<keyword evidence="5" id="KW-1185">Reference proteome</keyword>
<organism evidence="4 5">
    <name type="scientific">Alkalidesulfovibrio alkalitolerans DSM 16529</name>
    <dbReference type="NCBI Taxonomy" id="1121439"/>
    <lineage>
        <taxon>Bacteria</taxon>
        <taxon>Pseudomonadati</taxon>
        <taxon>Thermodesulfobacteriota</taxon>
        <taxon>Desulfovibrionia</taxon>
        <taxon>Desulfovibrionales</taxon>
        <taxon>Desulfovibrionaceae</taxon>
        <taxon>Alkalidesulfovibrio</taxon>
    </lineage>
</organism>
<evidence type="ECO:0000313" key="4">
    <source>
        <dbReference type="EMBL" id="EPR33112.1"/>
    </source>
</evidence>
<evidence type="ECO:0000256" key="2">
    <source>
        <dbReference type="PROSITE-ProRule" id="PRU00169"/>
    </source>
</evidence>
<gene>
    <name evidence="4" type="ORF">dsat_0553</name>
</gene>
<feature type="modified residue" description="4-aspartylphosphate" evidence="2">
    <location>
        <position position="63"/>
    </location>
</feature>
<dbReference type="Pfam" id="PF00072">
    <property type="entry name" value="Response_reg"/>
    <property type="match status" value="1"/>
</dbReference>
<dbReference type="STRING" id="1121439.dsat_0553"/>
<proteinExistence type="predicted"/>
<evidence type="ECO:0000256" key="1">
    <source>
        <dbReference type="ARBA" id="ARBA00022553"/>
    </source>
</evidence>
<name>S7T7L4_9BACT</name>
<dbReference type="Gene3D" id="3.40.50.2300">
    <property type="match status" value="1"/>
</dbReference>
<reference evidence="4 5" key="1">
    <citation type="journal article" date="2013" name="Genome Announc.">
        <title>Draft genome sequences for three mercury-methylating, sulfate-reducing bacteria.</title>
        <authorList>
            <person name="Brown S.D."/>
            <person name="Hurt R.A.Jr."/>
            <person name="Gilmour C.C."/>
            <person name="Elias D.A."/>
        </authorList>
    </citation>
    <scope>NUCLEOTIDE SEQUENCE [LARGE SCALE GENOMIC DNA]</scope>
    <source>
        <strain evidence="4 5">DSM 16529</strain>
    </source>
</reference>
<protein>
    <submittedName>
        <fullName evidence="4">Response regulator receiver protein</fullName>
    </submittedName>
</protein>
<keyword evidence="1 2" id="KW-0597">Phosphoprotein</keyword>
<dbReference type="PATRIC" id="fig|1121439.3.peg.1910"/>
<dbReference type="eggNOG" id="COG2204">
    <property type="taxonomic scope" value="Bacteria"/>
</dbReference>
<dbReference type="RefSeq" id="WP_020887247.1">
    <property type="nucleotide sequence ID" value="NZ_ATHI01000026.1"/>
</dbReference>
<dbReference type="PROSITE" id="PS50110">
    <property type="entry name" value="RESPONSE_REGULATORY"/>
    <property type="match status" value="1"/>
</dbReference>
<accession>S7T7L4</accession>
<dbReference type="AlphaFoldDB" id="S7T7L4"/>
<dbReference type="InterPro" id="IPR050595">
    <property type="entry name" value="Bact_response_regulator"/>
</dbReference>
<dbReference type="PANTHER" id="PTHR44591:SF19">
    <property type="entry name" value="TWO-COMPONENT RESPONSE REGULATOR-RELATED"/>
    <property type="match status" value="1"/>
</dbReference>
<dbReference type="Proteomes" id="UP000014975">
    <property type="component" value="Unassembled WGS sequence"/>
</dbReference>
<dbReference type="InterPro" id="IPR011006">
    <property type="entry name" value="CheY-like_superfamily"/>
</dbReference>
<dbReference type="SMART" id="SM00448">
    <property type="entry name" value="REC"/>
    <property type="match status" value="1"/>
</dbReference>
<evidence type="ECO:0000313" key="5">
    <source>
        <dbReference type="Proteomes" id="UP000014975"/>
    </source>
</evidence>
<sequence>MMPVASGQNAVVPRILLVDDEERFLRTLGKRMLERNQNVVTASSGLEALRIVSEQPIDVVVLDVKMPGLDGLETLTELKKRHPETVVILLTGHASIEMATEGVRMGAFEYLMKPCDVDTLIDHIGRAYAQKLERRRA</sequence>
<evidence type="ECO:0000259" key="3">
    <source>
        <dbReference type="PROSITE" id="PS50110"/>
    </source>
</evidence>